<dbReference type="GO" id="GO:0003700">
    <property type="term" value="F:DNA-binding transcription factor activity"/>
    <property type="evidence" value="ECO:0007669"/>
    <property type="project" value="InterPro"/>
</dbReference>
<gene>
    <name evidence="8" type="ORF">M8C21_025780</name>
</gene>
<dbReference type="InterPro" id="IPR036955">
    <property type="entry name" value="AP2/ERF_dom_sf"/>
</dbReference>
<dbReference type="PANTHER" id="PTHR32467">
    <property type="entry name" value="AP2-LIKE ETHYLENE-RESPONSIVE TRANSCRIPTION FACTOR"/>
    <property type="match status" value="1"/>
</dbReference>
<evidence type="ECO:0000256" key="3">
    <source>
        <dbReference type="ARBA" id="ARBA00023015"/>
    </source>
</evidence>
<dbReference type="AlphaFoldDB" id="A0AAD5CEB6"/>
<keyword evidence="3" id="KW-0805">Transcription regulation</keyword>
<dbReference type="Pfam" id="PF00847">
    <property type="entry name" value="AP2"/>
    <property type="match status" value="2"/>
</dbReference>
<keyword evidence="2" id="KW-0677">Repeat</keyword>
<dbReference type="CDD" id="cd00018">
    <property type="entry name" value="AP2"/>
    <property type="match status" value="2"/>
</dbReference>
<evidence type="ECO:0000256" key="4">
    <source>
        <dbReference type="ARBA" id="ARBA00023125"/>
    </source>
</evidence>
<evidence type="ECO:0000256" key="2">
    <source>
        <dbReference type="ARBA" id="ARBA00022737"/>
    </source>
</evidence>
<dbReference type="PANTHER" id="PTHR32467:SF248">
    <property type="entry name" value="AP2_ERF DOMAIN-CONTAINING PROTEIN"/>
    <property type="match status" value="1"/>
</dbReference>
<organism evidence="8 9">
    <name type="scientific">Ambrosia artemisiifolia</name>
    <name type="common">Common ragweed</name>
    <dbReference type="NCBI Taxonomy" id="4212"/>
    <lineage>
        <taxon>Eukaryota</taxon>
        <taxon>Viridiplantae</taxon>
        <taxon>Streptophyta</taxon>
        <taxon>Embryophyta</taxon>
        <taxon>Tracheophyta</taxon>
        <taxon>Spermatophyta</taxon>
        <taxon>Magnoliopsida</taxon>
        <taxon>eudicotyledons</taxon>
        <taxon>Gunneridae</taxon>
        <taxon>Pentapetalae</taxon>
        <taxon>asterids</taxon>
        <taxon>campanulids</taxon>
        <taxon>Asterales</taxon>
        <taxon>Asteraceae</taxon>
        <taxon>Asteroideae</taxon>
        <taxon>Heliantheae alliance</taxon>
        <taxon>Heliantheae</taxon>
        <taxon>Ambrosia</taxon>
    </lineage>
</organism>
<dbReference type="Gene3D" id="3.30.730.10">
    <property type="entry name" value="AP2/ERF domain"/>
    <property type="match status" value="2"/>
</dbReference>
<name>A0AAD5CEB6_AMBAR</name>
<evidence type="ECO:0000256" key="5">
    <source>
        <dbReference type="ARBA" id="ARBA00023163"/>
    </source>
</evidence>
<evidence type="ECO:0000256" key="1">
    <source>
        <dbReference type="ARBA" id="ARBA00004123"/>
    </source>
</evidence>
<reference evidence="8" key="1">
    <citation type="submission" date="2022-06" db="EMBL/GenBank/DDBJ databases">
        <title>Uncovering the hologenomic basis of an extraordinary plant invasion.</title>
        <authorList>
            <person name="Bieker V.C."/>
            <person name="Martin M.D."/>
            <person name="Gilbert T."/>
            <person name="Hodgins K."/>
            <person name="Battlay P."/>
            <person name="Petersen B."/>
            <person name="Wilson J."/>
        </authorList>
    </citation>
    <scope>NUCLEOTIDE SEQUENCE</scope>
    <source>
        <strain evidence="8">AA19_3_7</strain>
        <tissue evidence="8">Leaf</tissue>
    </source>
</reference>
<keyword evidence="6" id="KW-0539">Nucleus</keyword>
<keyword evidence="9" id="KW-1185">Reference proteome</keyword>
<keyword evidence="5" id="KW-0804">Transcription</keyword>
<dbReference type="GO" id="GO:0005634">
    <property type="term" value="C:nucleus"/>
    <property type="evidence" value="ECO:0007669"/>
    <property type="project" value="UniProtKB-SubCell"/>
</dbReference>
<proteinExistence type="predicted"/>
<feature type="domain" description="AP2/ERF" evidence="7">
    <location>
        <begin position="337"/>
        <end position="395"/>
    </location>
</feature>
<dbReference type="InterPro" id="IPR001471">
    <property type="entry name" value="AP2/ERF_dom"/>
</dbReference>
<comment type="subcellular location">
    <subcellularLocation>
        <location evidence="1">Nucleus</location>
    </subcellularLocation>
</comment>
<keyword evidence="4" id="KW-0238">DNA-binding</keyword>
<dbReference type="PRINTS" id="PR00367">
    <property type="entry name" value="ETHRSPELEMNT"/>
</dbReference>
<dbReference type="PROSITE" id="PS51032">
    <property type="entry name" value="AP2_ERF"/>
    <property type="match status" value="2"/>
</dbReference>
<comment type="caution">
    <text evidence="8">The sequence shown here is derived from an EMBL/GenBank/DDBJ whole genome shotgun (WGS) entry which is preliminary data.</text>
</comment>
<sequence>MTTNNINDNNKNNDNWLGVSLSPSNPTSFFTLPSNFNYQNIYYGGVECVNGGGIYSHNFPTMPLKSDGSLGMVATSTPKLENFFGGVTMGTPGNLDNNASTMYYHQNNYHIQPQHYQDYSGLYPTLQQHEAKIVANTTCGLYLPSIGENWIANSYHSGPSGDGLQSLRLSMSPGCSQSSSCVTVSQQQMKPSAAANNITETVVMDTKKRGSGKVNQQKQIVHRKSLDTFGQRTSQYRGVTRHRWTGRYEAHLWDNSCKKEGQTRKGRQVYLGGYDMEEKAARAYDLAALKYWGPSTHINFPLENYEQELEEMKNMSRQEYVAHLRRRSSGFSRGASIYRGVTRHHQHGRWQARIGRVAGNKDLYLGTFSTQEDAAEAYDVAAIKFRGTNAVTNFDMTRYNVEKIIQSNTLLTGELARRTKDPGTTNQVIPNQEPTNESISIVGSKAMNEWIPTAAAATTGEVRSQVPIFGAWTDA</sequence>
<accession>A0AAD5CEB6</accession>
<dbReference type="FunFam" id="3.30.730.10:FF:000003">
    <property type="entry name" value="AP2-like ethylene-responsive transcription factor ANT"/>
    <property type="match status" value="1"/>
</dbReference>
<dbReference type="SMART" id="SM00380">
    <property type="entry name" value="AP2"/>
    <property type="match status" value="2"/>
</dbReference>
<evidence type="ECO:0000313" key="9">
    <source>
        <dbReference type="Proteomes" id="UP001206925"/>
    </source>
</evidence>
<dbReference type="Proteomes" id="UP001206925">
    <property type="component" value="Unassembled WGS sequence"/>
</dbReference>
<dbReference type="EMBL" id="JAMZMK010008531">
    <property type="protein sequence ID" value="KAI7740032.1"/>
    <property type="molecule type" value="Genomic_DNA"/>
</dbReference>
<protein>
    <recommendedName>
        <fullName evidence="7">AP2/ERF domain-containing protein</fullName>
    </recommendedName>
</protein>
<evidence type="ECO:0000256" key="6">
    <source>
        <dbReference type="ARBA" id="ARBA00023242"/>
    </source>
</evidence>
<dbReference type="GO" id="GO:0003677">
    <property type="term" value="F:DNA binding"/>
    <property type="evidence" value="ECO:0007669"/>
    <property type="project" value="UniProtKB-KW"/>
</dbReference>
<evidence type="ECO:0000259" key="7">
    <source>
        <dbReference type="PROSITE" id="PS51032"/>
    </source>
</evidence>
<feature type="domain" description="AP2/ERF" evidence="7">
    <location>
        <begin position="235"/>
        <end position="301"/>
    </location>
</feature>
<dbReference type="InterPro" id="IPR016177">
    <property type="entry name" value="DNA-bd_dom_sf"/>
</dbReference>
<dbReference type="SUPFAM" id="SSF54171">
    <property type="entry name" value="DNA-binding domain"/>
    <property type="match status" value="2"/>
</dbReference>
<dbReference type="FunFam" id="3.30.730.10:FF:000002">
    <property type="entry name" value="AP2-like ethylene-responsive transcription factor"/>
    <property type="match status" value="1"/>
</dbReference>
<evidence type="ECO:0000313" key="8">
    <source>
        <dbReference type="EMBL" id="KAI7740032.1"/>
    </source>
</evidence>